<feature type="signal peptide" evidence="1">
    <location>
        <begin position="1"/>
        <end position="33"/>
    </location>
</feature>
<feature type="chain" id="PRO_5043003618" description="F-box domain-containing protein" evidence="1">
    <location>
        <begin position="34"/>
        <end position="312"/>
    </location>
</feature>
<dbReference type="Pfam" id="PF00646">
    <property type="entry name" value="F-box"/>
    <property type="match status" value="1"/>
</dbReference>
<reference evidence="3 4" key="1">
    <citation type="journal article" date="2023" name="Hortic Res">
        <title>Pangenome of water caltrop reveals structural variations and asymmetric subgenome divergence after allopolyploidization.</title>
        <authorList>
            <person name="Zhang X."/>
            <person name="Chen Y."/>
            <person name="Wang L."/>
            <person name="Yuan Y."/>
            <person name="Fang M."/>
            <person name="Shi L."/>
            <person name="Lu R."/>
            <person name="Comes H.P."/>
            <person name="Ma Y."/>
            <person name="Chen Y."/>
            <person name="Huang G."/>
            <person name="Zhou Y."/>
            <person name="Zheng Z."/>
            <person name="Qiu Y."/>
        </authorList>
    </citation>
    <scope>NUCLEOTIDE SEQUENCE [LARGE SCALE GENOMIC DNA]</scope>
    <source>
        <tissue evidence="3">Roots</tissue>
    </source>
</reference>
<evidence type="ECO:0000256" key="1">
    <source>
        <dbReference type="SAM" id="SignalP"/>
    </source>
</evidence>
<evidence type="ECO:0000259" key="2">
    <source>
        <dbReference type="PROSITE" id="PS50181"/>
    </source>
</evidence>
<proteinExistence type="predicted"/>
<dbReference type="EMBL" id="JAXIOK010000021">
    <property type="protein sequence ID" value="KAK4746030.1"/>
    <property type="molecule type" value="Genomic_DNA"/>
</dbReference>
<dbReference type="InterPro" id="IPR025886">
    <property type="entry name" value="PP2-like"/>
</dbReference>
<keyword evidence="1" id="KW-0732">Signal</keyword>
<name>A0AAN7GH56_9MYRT</name>
<gene>
    <name evidence="3" type="ORF">SAY87_012342</name>
</gene>
<keyword evidence="4" id="KW-1185">Reference proteome</keyword>
<comment type="caution">
    <text evidence="3">The sequence shown here is derived from an EMBL/GenBank/DDBJ whole genome shotgun (WGS) entry which is preliminary data.</text>
</comment>
<dbReference type="PANTHER" id="PTHR31960:SF22">
    <property type="entry name" value="F-BOX PROTEIN PP2-A12"/>
    <property type="match status" value="1"/>
</dbReference>
<dbReference type="InterPro" id="IPR036047">
    <property type="entry name" value="F-box-like_dom_sf"/>
</dbReference>
<dbReference type="CDD" id="cd22162">
    <property type="entry name" value="F-box_AtSKIP3-like"/>
    <property type="match status" value="1"/>
</dbReference>
<sequence>MTVLSIPATAPVFHFISLLSFSVIIQVPMGASCSRIPHSSIPPNHLSLGDLPESCVAAILTHLDPPDICRFARLNRAFRNASRADLVWEPKLPDNYEVLVGELVGQSSENIGKRDIFAALCRAKALCNGTQRVWLDKTTSSICLEISAKALSITGMDDPRYWNHIPTSESRFQSVAYLKQTWWFEVEGEVDFPFPPGTYSLFFRLQLGRPTKRFGHRACNHEHVHGWNLKPVQFRVRTSDGQSAASKCFLNEPGKWVNYHVGDVNVGRTGTSLKVKFSMKRVDCTHTKGGVCVDSLLVYPVEFKERLRHLSS</sequence>
<accession>A0AAN7GH56</accession>
<dbReference type="PROSITE" id="PS50181">
    <property type="entry name" value="FBOX"/>
    <property type="match status" value="1"/>
</dbReference>
<dbReference type="AlphaFoldDB" id="A0AAN7GH56"/>
<dbReference type="Pfam" id="PF14299">
    <property type="entry name" value="PP2"/>
    <property type="match status" value="1"/>
</dbReference>
<evidence type="ECO:0000313" key="4">
    <source>
        <dbReference type="Proteomes" id="UP001345219"/>
    </source>
</evidence>
<organism evidence="3 4">
    <name type="scientific">Trapa incisa</name>
    <dbReference type="NCBI Taxonomy" id="236973"/>
    <lineage>
        <taxon>Eukaryota</taxon>
        <taxon>Viridiplantae</taxon>
        <taxon>Streptophyta</taxon>
        <taxon>Embryophyta</taxon>
        <taxon>Tracheophyta</taxon>
        <taxon>Spermatophyta</taxon>
        <taxon>Magnoliopsida</taxon>
        <taxon>eudicotyledons</taxon>
        <taxon>Gunneridae</taxon>
        <taxon>Pentapetalae</taxon>
        <taxon>rosids</taxon>
        <taxon>malvids</taxon>
        <taxon>Myrtales</taxon>
        <taxon>Lythraceae</taxon>
        <taxon>Trapa</taxon>
    </lineage>
</organism>
<dbReference type="InterPro" id="IPR001810">
    <property type="entry name" value="F-box_dom"/>
</dbReference>
<dbReference type="Proteomes" id="UP001345219">
    <property type="component" value="Chromosome 10"/>
</dbReference>
<dbReference type="PANTHER" id="PTHR31960">
    <property type="entry name" value="F-BOX PROTEIN PP2-A15"/>
    <property type="match status" value="1"/>
</dbReference>
<dbReference type="Gene3D" id="1.20.1280.50">
    <property type="match status" value="1"/>
</dbReference>
<protein>
    <recommendedName>
        <fullName evidence="2">F-box domain-containing protein</fullName>
    </recommendedName>
</protein>
<dbReference type="SMART" id="SM00256">
    <property type="entry name" value="FBOX"/>
    <property type="match status" value="1"/>
</dbReference>
<feature type="domain" description="F-box" evidence="2">
    <location>
        <begin position="45"/>
        <end position="91"/>
    </location>
</feature>
<dbReference type="SUPFAM" id="SSF81383">
    <property type="entry name" value="F-box domain"/>
    <property type="match status" value="1"/>
</dbReference>
<evidence type="ECO:0000313" key="3">
    <source>
        <dbReference type="EMBL" id="KAK4746030.1"/>
    </source>
</evidence>